<gene>
    <name evidence="2" type="ORF">DPMN_188776</name>
</gene>
<dbReference type="Pfam" id="PF04849">
    <property type="entry name" value="HAP1_N"/>
    <property type="match status" value="1"/>
</dbReference>
<organism evidence="2 3">
    <name type="scientific">Dreissena polymorpha</name>
    <name type="common">Zebra mussel</name>
    <name type="synonym">Mytilus polymorpha</name>
    <dbReference type="NCBI Taxonomy" id="45954"/>
    <lineage>
        <taxon>Eukaryota</taxon>
        <taxon>Metazoa</taxon>
        <taxon>Spiralia</taxon>
        <taxon>Lophotrochozoa</taxon>
        <taxon>Mollusca</taxon>
        <taxon>Bivalvia</taxon>
        <taxon>Autobranchia</taxon>
        <taxon>Heteroconchia</taxon>
        <taxon>Euheterodonta</taxon>
        <taxon>Imparidentia</taxon>
        <taxon>Neoheterodontei</taxon>
        <taxon>Myida</taxon>
        <taxon>Dreissenoidea</taxon>
        <taxon>Dreissenidae</taxon>
        <taxon>Dreissena</taxon>
    </lineage>
</organism>
<evidence type="ECO:0000313" key="2">
    <source>
        <dbReference type="EMBL" id="KAH3754115.1"/>
    </source>
</evidence>
<evidence type="ECO:0000313" key="3">
    <source>
        <dbReference type="Proteomes" id="UP000828390"/>
    </source>
</evidence>
<dbReference type="InterPro" id="IPR006933">
    <property type="entry name" value="HAP1_N"/>
</dbReference>
<protein>
    <recommendedName>
        <fullName evidence="1">HAP1 N-terminal domain-containing protein</fullName>
    </recommendedName>
</protein>
<dbReference type="Proteomes" id="UP000828390">
    <property type="component" value="Unassembled WGS sequence"/>
</dbReference>
<dbReference type="AlphaFoldDB" id="A0A9D4DTM7"/>
<reference evidence="2" key="1">
    <citation type="journal article" date="2019" name="bioRxiv">
        <title>The Genome of the Zebra Mussel, Dreissena polymorpha: A Resource for Invasive Species Research.</title>
        <authorList>
            <person name="McCartney M.A."/>
            <person name="Auch B."/>
            <person name="Kono T."/>
            <person name="Mallez S."/>
            <person name="Zhang Y."/>
            <person name="Obille A."/>
            <person name="Becker A."/>
            <person name="Abrahante J.E."/>
            <person name="Garbe J."/>
            <person name="Badalamenti J.P."/>
            <person name="Herman A."/>
            <person name="Mangelson H."/>
            <person name="Liachko I."/>
            <person name="Sullivan S."/>
            <person name="Sone E.D."/>
            <person name="Koren S."/>
            <person name="Silverstein K.A.T."/>
            <person name="Beckman K.B."/>
            <person name="Gohl D.M."/>
        </authorList>
    </citation>
    <scope>NUCLEOTIDE SEQUENCE</scope>
    <source>
        <strain evidence="2">Duluth1</strain>
        <tissue evidence="2">Whole animal</tissue>
    </source>
</reference>
<keyword evidence="3" id="KW-1185">Reference proteome</keyword>
<proteinExistence type="predicted"/>
<name>A0A9D4DTM7_DREPO</name>
<comment type="caution">
    <text evidence="2">The sequence shown here is derived from an EMBL/GenBank/DDBJ whole genome shotgun (WGS) entry which is preliminary data.</text>
</comment>
<dbReference type="EMBL" id="JAIWYP010000010">
    <property type="protein sequence ID" value="KAH3754115.1"/>
    <property type="molecule type" value="Genomic_DNA"/>
</dbReference>
<feature type="domain" description="HAP1 N-terminal" evidence="1">
    <location>
        <begin position="79"/>
        <end position="129"/>
    </location>
</feature>
<reference evidence="2" key="2">
    <citation type="submission" date="2020-11" db="EMBL/GenBank/DDBJ databases">
        <authorList>
            <person name="McCartney M.A."/>
            <person name="Auch B."/>
            <person name="Kono T."/>
            <person name="Mallez S."/>
            <person name="Becker A."/>
            <person name="Gohl D.M."/>
            <person name="Silverstein K.A.T."/>
            <person name="Koren S."/>
            <person name="Bechman K.B."/>
            <person name="Herman A."/>
            <person name="Abrahante J.E."/>
            <person name="Garbe J."/>
        </authorList>
    </citation>
    <scope>NUCLEOTIDE SEQUENCE</scope>
    <source>
        <strain evidence="2">Duluth1</strain>
        <tissue evidence="2">Whole animal</tissue>
    </source>
</reference>
<accession>A0A9D4DTM7</accession>
<evidence type="ECO:0000259" key="1">
    <source>
        <dbReference type="Pfam" id="PF04849"/>
    </source>
</evidence>
<sequence>MFDPGGAPVLVMGPCVVEIDRIVIRDNQYQLEVNRCRNEEFNFQGSSAYSVGGDSGQDGRTAEITTIFPCFSKSDDLPEEQIPRYRLRADTITDFTGYGHRDWIQTPVLPPIDDCDLTPELVEETLKYFSIEVTCNLAA</sequence>